<accession>A0A660KMR2</accession>
<dbReference type="EMBL" id="CM017324">
    <property type="protein sequence ID" value="KAE8037094.1"/>
    <property type="molecule type" value="Genomic_DNA"/>
</dbReference>
<dbReference type="PANTHER" id="PTHR46898">
    <property type="entry name" value="SENESCENCE-ASSOCIATED CARBOXYLESTERASE 101"/>
    <property type="match status" value="1"/>
</dbReference>
<dbReference type="AlphaFoldDB" id="A0A660KMR2"/>
<dbReference type="InterPro" id="IPR044603">
    <property type="entry name" value="SAG101-like"/>
</dbReference>
<dbReference type="PANTHER" id="PTHR46898:SF3">
    <property type="entry name" value="FUNGAL LIPASE-LIKE DOMAIN-CONTAINING PROTEIN"/>
    <property type="match status" value="1"/>
</dbReference>
<keyword evidence="3" id="KW-1185">Reference proteome</keyword>
<protein>
    <recommendedName>
        <fullName evidence="1">EDS1 EP domain-containing protein</fullName>
    </recommendedName>
</protein>
<reference evidence="2 3" key="1">
    <citation type="submission" date="2019-06" db="EMBL/GenBank/DDBJ databases">
        <title>A chromosomal-level reference genome of Carpinus fangiana (Coryloideae, Betulaceae).</title>
        <authorList>
            <person name="Yang X."/>
            <person name="Wang Z."/>
            <person name="Zhang L."/>
            <person name="Hao G."/>
            <person name="Liu J."/>
            <person name="Yang Y."/>
        </authorList>
    </citation>
    <scope>NUCLEOTIDE SEQUENCE [LARGE SCALE GENOMIC DNA]</scope>
    <source>
        <strain evidence="2">Cfa_2016G</strain>
        <tissue evidence="2">Leaf</tissue>
    </source>
</reference>
<gene>
    <name evidence="2" type="ORF">FH972_009717</name>
</gene>
<dbReference type="GO" id="GO:0052689">
    <property type="term" value="F:carboxylic ester hydrolase activity"/>
    <property type="evidence" value="ECO:0007669"/>
    <property type="project" value="InterPro"/>
</dbReference>
<feature type="domain" description="EDS1 EP" evidence="1">
    <location>
        <begin position="130"/>
        <end position="272"/>
    </location>
</feature>
<evidence type="ECO:0000313" key="3">
    <source>
        <dbReference type="Proteomes" id="UP000327013"/>
    </source>
</evidence>
<proteinExistence type="predicted"/>
<dbReference type="OrthoDB" id="438440at2759"/>
<dbReference type="Proteomes" id="UP000327013">
    <property type="component" value="Chromosome 4"/>
</dbReference>
<dbReference type="Pfam" id="PF18117">
    <property type="entry name" value="EDS1_EP"/>
    <property type="match status" value="1"/>
</dbReference>
<sequence>MATGPRNEYHNQVLELFDYKNIVEQLNGNVICKDSTKVDERIAQPLQAGIITQLEAIGLGRPQVQQQSNVDIYTLIKNTERQERKWLMRRREAYDSSFLNEMKANMTQLEWYKKCCEDEEIAYYDRFKNALDSGTNYRRMVESLDIAEYYLDGKTDYMAKGRSKHYTLLEKWLSEDVKPAASRPNNSKKQKLADGLTEDSCFWAYVEEAHISCNVLLGNGESNDMDKHKRSLIVFEADVMGMLKNYAVSPEIFFRRSSFMKWWKDYLEIIRKGIMHGNFLYFSIHSLHAKWPVPPLCSWLHAYFEAPTGEDKIVVRKLAWLRKLRSSVMGRSDQRWVGPASS</sequence>
<organism evidence="2 3">
    <name type="scientific">Carpinus fangiana</name>
    <dbReference type="NCBI Taxonomy" id="176857"/>
    <lineage>
        <taxon>Eukaryota</taxon>
        <taxon>Viridiplantae</taxon>
        <taxon>Streptophyta</taxon>
        <taxon>Embryophyta</taxon>
        <taxon>Tracheophyta</taxon>
        <taxon>Spermatophyta</taxon>
        <taxon>Magnoliopsida</taxon>
        <taxon>eudicotyledons</taxon>
        <taxon>Gunneridae</taxon>
        <taxon>Pentapetalae</taxon>
        <taxon>rosids</taxon>
        <taxon>fabids</taxon>
        <taxon>Fagales</taxon>
        <taxon>Betulaceae</taxon>
        <taxon>Carpinus</taxon>
    </lineage>
</organism>
<name>A0A660KMR2_9ROSI</name>
<evidence type="ECO:0000313" key="2">
    <source>
        <dbReference type="EMBL" id="KAE8037094.1"/>
    </source>
</evidence>
<dbReference type="InterPro" id="IPR041266">
    <property type="entry name" value="EDS1_EP"/>
</dbReference>
<dbReference type="GO" id="GO:0006952">
    <property type="term" value="P:defense response"/>
    <property type="evidence" value="ECO:0007669"/>
    <property type="project" value="InterPro"/>
</dbReference>
<evidence type="ECO:0000259" key="1">
    <source>
        <dbReference type="Pfam" id="PF18117"/>
    </source>
</evidence>